<dbReference type="InterPro" id="IPR036259">
    <property type="entry name" value="MFS_trans_sf"/>
</dbReference>
<dbReference type="Gene3D" id="1.20.1250.20">
    <property type="entry name" value="MFS general substrate transporter like domains"/>
    <property type="match status" value="1"/>
</dbReference>
<keyword evidence="2" id="KW-0813">Transport</keyword>
<feature type="transmembrane region" description="Helical" evidence="8">
    <location>
        <begin position="286"/>
        <end position="303"/>
    </location>
</feature>
<dbReference type="SUPFAM" id="SSF103473">
    <property type="entry name" value="MFS general substrate transporter"/>
    <property type="match status" value="1"/>
</dbReference>
<feature type="transmembrane region" description="Helical" evidence="8">
    <location>
        <begin position="252"/>
        <end position="274"/>
    </location>
</feature>
<evidence type="ECO:0000256" key="2">
    <source>
        <dbReference type="ARBA" id="ARBA00022448"/>
    </source>
</evidence>
<feature type="transmembrane region" description="Helical" evidence="8">
    <location>
        <begin position="371"/>
        <end position="392"/>
    </location>
</feature>
<evidence type="ECO:0000256" key="6">
    <source>
        <dbReference type="ARBA" id="ARBA00023136"/>
    </source>
</evidence>
<evidence type="ECO:0000259" key="9">
    <source>
        <dbReference type="PROSITE" id="PS50850"/>
    </source>
</evidence>
<feature type="region of interest" description="Disordered" evidence="7">
    <location>
        <begin position="398"/>
        <end position="417"/>
    </location>
</feature>
<protein>
    <submittedName>
        <fullName evidence="10">Unannotated protein</fullName>
    </submittedName>
</protein>
<evidence type="ECO:0000256" key="1">
    <source>
        <dbReference type="ARBA" id="ARBA00004651"/>
    </source>
</evidence>
<dbReference type="InterPro" id="IPR011701">
    <property type="entry name" value="MFS"/>
</dbReference>
<dbReference type="CDD" id="cd17325">
    <property type="entry name" value="MFS_MdtG_SLC18_like"/>
    <property type="match status" value="1"/>
</dbReference>
<evidence type="ECO:0000256" key="5">
    <source>
        <dbReference type="ARBA" id="ARBA00022989"/>
    </source>
</evidence>
<proteinExistence type="predicted"/>
<evidence type="ECO:0000256" key="3">
    <source>
        <dbReference type="ARBA" id="ARBA00022475"/>
    </source>
</evidence>
<evidence type="ECO:0000256" key="8">
    <source>
        <dbReference type="SAM" id="Phobius"/>
    </source>
</evidence>
<evidence type="ECO:0000256" key="4">
    <source>
        <dbReference type="ARBA" id="ARBA00022692"/>
    </source>
</evidence>
<dbReference type="GO" id="GO:0005886">
    <property type="term" value="C:plasma membrane"/>
    <property type="evidence" value="ECO:0007669"/>
    <property type="project" value="UniProtKB-SubCell"/>
</dbReference>
<dbReference type="AlphaFoldDB" id="A0A6J6IMH2"/>
<feature type="transmembrane region" description="Helical" evidence="8">
    <location>
        <begin position="16"/>
        <end position="39"/>
    </location>
</feature>
<feature type="transmembrane region" description="Helical" evidence="8">
    <location>
        <begin position="138"/>
        <end position="162"/>
    </location>
</feature>
<feature type="transmembrane region" description="Helical" evidence="8">
    <location>
        <begin position="309"/>
        <end position="331"/>
    </location>
</feature>
<feature type="transmembrane region" description="Helical" evidence="8">
    <location>
        <begin position="45"/>
        <end position="71"/>
    </location>
</feature>
<dbReference type="PANTHER" id="PTHR23517">
    <property type="entry name" value="RESISTANCE PROTEIN MDTM, PUTATIVE-RELATED-RELATED"/>
    <property type="match status" value="1"/>
</dbReference>
<feature type="transmembrane region" description="Helical" evidence="8">
    <location>
        <begin position="78"/>
        <end position="98"/>
    </location>
</feature>
<dbReference type="GO" id="GO:0022857">
    <property type="term" value="F:transmembrane transporter activity"/>
    <property type="evidence" value="ECO:0007669"/>
    <property type="project" value="InterPro"/>
</dbReference>
<name>A0A6J6IMH2_9ZZZZ</name>
<feature type="transmembrane region" description="Helical" evidence="8">
    <location>
        <begin position="343"/>
        <end position="365"/>
    </location>
</feature>
<accession>A0A6J6IMH2</accession>
<dbReference type="InterPro" id="IPR050171">
    <property type="entry name" value="MFS_Transporters"/>
</dbReference>
<dbReference type="Gene3D" id="1.20.1720.10">
    <property type="entry name" value="Multidrug resistance protein D"/>
    <property type="match status" value="1"/>
</dbReference>
<dbReference type="EMBL" id="CAEZVF010000146">
    <property type="protein sequence ID" value="CAB4625726.1"/>
    <property type="molecule type" value="Genomic_DNA"/>
</dbReference>
<keyword evidence="6 8" id="KW-0472">Membrane</keyword>
<comment type="subcellular location">
    <subcellularLocation>
        <location evidence="1">Cell membrane</location>
        <topology evidence="1">Multi-pass membrane protein</topology>
    </subcellularLocation>
</comment>
<reference evidence="10" key="1">
    <citation type="submission" date="2020-05" db="EMBL/GenBank/DDBJ databases">
        <authorList>
            <person name="Chiriac C."/>
            <person name="Salcher M."/>
            <person name="Ghai R."/>
            <person name="Kavagutti S V."/>
        </authorList>
    </citation>
    <scope>NUCLEOTIDE SEQUENCE</scope>
</reference>
<dbReference type="InterPro" id="IPR000109">
    <property type="entry name" value="POT_fam"/>
</dbReference>
<keyword evidence="3" id="KW-1003">Cell membrane</keyword>
<feature type="transmembrane region" description="Helical" evidence="8">
    <location>
        <begin position="168"/>
        <end position="186"/>
    </location>
</feature>
<evidence type="ECO:0000313" key="10">
    <source>
        <dbReference type="EMBL" id="CAB4625726.1"/>
    </source>
</evidence>
<keyword evidence="4 8" id="KW-0812">Transmembrane</keyword>
<feature type="domain" description="Major facilitator superfamily (MFS) profile" evidence="9">
    <location>
        <begin position="13"/>
        <end position="397"/>
    </location>
</feature>
<feature type="transmembrane region" description="Helical" evidence="8">
    <location>
        <begin position="104"/>
        <end position="126"/>
    </location>
</feature>
<dbReference type="Pfam" id="PF07690">
    <property type="entry name" value="MFS_1"/>
    <property type="match status" value="1"/>
</dbReference>
<dbReference type="InterPro" id="IPR001958">
    <property type="entry name" value="Tet-R_TetA/multi-R_MdtG-like"/>
</dbReference>
<dbReference type="PRINTS" id="PR01035">
    <property type="entry name" value="TCRTETA"/>
</dbReference>
<dbReference type="InterPro" id="IPR020846">
    <property type="entry name" value="MFS_dom"/>
</dbReference>
<sequence length="417" mass="42119">MRIRNPLAGLPREVSILVVIAFLVALGFGIVAPAIPLFARQFGVSYFAVGAVISAFAFMRFISALGAGAIVDRLGERIVLTAGVWIVAVSSALAGLAQTYAQLLLLRGIGGVGSAMFTVSALGLLLRSAGEDQRGRAAGVFQGGFLLGGISGPALGGLIGAYSVRATFFIYAGMLIIAGIFAITALRGSTTAQRPSGGTPNKAERGLAPLFVALRNRSFVTAMVINLGNGFASFGLRASLVPLFVVEALLKGPLLAGIGFFVSAGVQAILLIPAGRLSDERGRKPALVCGTGAVTIGMVILASSTTPAVFLLGMALLGVGSAFMGSAPAAVVGDVSPARGGTVVAAFQMASDFGAITGPLIAGWLVSQAGYPIAFSAGAAVAAFGFLLAISMQETHKSARKQGAPTPTTDDSTGEIT</sequence>
<feature type="compositionally biased region" description="Polar residues" evidence="7">
    <location>
        <begin position="405"/>
        <end position="417"/>
    </location>
</feature>
<organism evidence="10">
    <name type="scientific">freshwater metagenome</name>
    <dbReference type="NCBI Taxonomy" id="449393"/>
    <lineage>
        <taxon>unclassified sequences</taxon>
        <taxon>metagenomes</taxon>
        <taxon>ecological metagenomes</taxon>
    </lineage>
</organism>
<dbReference type="Pfam" id="PF00854">
    <property type="entry name" value="PTR2"/>
    <property type="match status" value="1"/>
</dbReference>
<evidence type="ECO:0000256" key="7">
    <source>
        <dbReference type="SAM" id="MobiDB-lite"/>
    </source>
</evidence>
<keyword evidence="5 8" id="KW-1133">Transmembrane helix</keyword>
<feature type="transmembrane region" description="Helical" evidence="8">
    <location>
        <begin position="219"/>
        <end position="240"/>
    </location>
</feature>
<gene>
    <name evidence="10" type="ORF">UFOPK1939_00915</name>
</gene>
<dbReference type="PROSITE" id="PS50850">
    <property type="entry name" value="MFS"/>
    <property type="match status" value="1"/>
</dbReference>